<dbReference type="InterPro" id="IPR000587">
    <property type="entry name" value="Creatinase_N"/>
</dbReference>
<dbReference type="InterPro" id="IPR029149">
    <property type="entry name" value="Creatin/AminoP/Spt16_N"/>
</dbReference>
<dbReference type="GO" id="GO:0046872">
    <property type="term" value="F:metal ion binding"/>
    <property type="evidence" value="ECO:0007669"/>
    <property type="project" value="UniProtKB-KW"/>
</dbReference>
<dbReference type="PATRIC" id="fig|937775.9.peg.1031"/>
<protein>
    <submittedName>
        <fullName evidence="6">Peptidase M24</fullName>
    </submittedName>
</protein>
<dbReference type="FunCoup" id="H1YXP6">
    <property type="interactions" value="74"/>
</dbReference>
<dbReference type="STRING" id="937775.Metlim_0893"/>
<dbReference type="Gene3D" id="3.90.230.10">
    <property type="entry name" value="Creatinase/methionine aminopeptidase superfamily"/>
    <property type="match status" value="1"/>
</dbReference>
<dbReference type="SUPFAM" id="SSF53092">
    <property type="entry name" value="Creatinase/prolidase N-terminal domain"/>
    <property type="match status" value="1"/>
</dbReference>
<comment type="similarity">
    <text evidence="3">Belongs to the peptidase M24B family.</text>
</comment>
<dbReference type="HOGENOM" id="CLU_017266_4_3_2"/>
<reference evidence="6 7" key="1">
    <citation type="submission" date="2011-10" db="EMBL/GenBank/DDBJ databases">
        <title>The Improved High-Quality Draft genome of Methanoplanus limicola DSM 2279.</title>
        <authorList>
            <consortium name="US DOE Joint Genome Institute (JGI-PGF)"/>
            <person name="Lucas S."/>
            <person name="Copeland A."/>
            <person name="Lapidus A."/>
            <person name="Glavina del Rio T."/>
            <person name="Dalin E."/>
            <person name="Tice H."/>
            <person name="Bruce D."/>
            <person name="Goodwin L."/>
            <person name="Pitluck S."/>
            <person name="Peters L."/>
            <person name="Mikhailova N."/>
            <person name="Lu M."/>
            <person name="Kyrpides N."/>
            <person name="Mavromatis K."/>
            <person name="Ivanova N."/>
            <person name="Markowitz V."/>
            <person name="Cheng J.-F."/>
            <person name="Hugenholtz P."/>
            <person name="Woyke T."/>
            <person name="Wu D."/>
            <person name="Wirth R."/>
            <person name="Brambilla E.-M."/>
            <person name="Klenk H.-P."/>
            <person name="Eisen J.A."/>
        </authorList>
    </citation>
    <scope>NUCLEOTIDE SEQUENCE [LARGE SCALE GENOMIC DNA]</scope>
    <source>
        <strain evidence="6 7">DSM 2279</strain>
    </source>
</reference>
<accession>H1YXP6</accession>
<dbReference type="SUPFAM" id="SSF55920">
    <property type="entry name" value="Creatinase/aminopeptidase"/>
    <property type="match status" value="1"/>
</dbReference>
<name>H1YXP6_9EURY</name>
<proteinExistence type="inferred from homology"/>
<evidence type="ECO:0000259" key="5">
    <source>
        <dbReference type="Pfam" id="PF01321"/>
    </source>
</evidence>
<dbReference type="InterPro" id="IPR000994">
    <property type="entry name" value="Pept_M24"/>
</dbReference>
<evidence type="ECO:0000256" key="2">
    <source>
        <dbReference type="ARBA" id="ARBA00022801"/>
    </source>
</evidence>
<evidence type="ECO:0000256" key="1">
    <source>
        <dbReference type="ARBA" id="ARBA00022723"/>
    </source>
</evidence>
<dbReference type="Gene3D" id="3.40.350.10">
    <property type="entry name" value="Creatinase/prolidase N-terminal domain"/>
    <property type="match status" value="1"/>
</dbReference>
<dbReference type="InParanoid" id="H1YXP6"/>
<feature type="domain" description="Peptidase M24" evidence="4">
    <location>
        <begin position="147"/>
        <end position="361"/>
    </location>
</feature>
<evidence type="ECO:0000256" key="3">
    <source>
        <dbReference type="RuleBase" id="RU000590"/>
    </source>
</evidence>
<keyword evidence="2" id="KW-0378">Hydrolase</keyword>
<dbReference type="Pfam" id="PF00557">
    <property type="entry name" value="Peptidase_M24"/>
    <property type="match status" value="1"/>
</dbReference>
<dbReference type="Pfam" id="PF01321">
    <property type="entry name" value="Creatinase_N"/>
    <property type="match status" value="1"/>
</dbReference>
<dbReference type="PROSITE" id="PS00491">
    <property type="entry name" value="PROLINE_PEPTIDASE"/>
    <property type="match status" value="1"/>
</dbReference>
<dbReference type="GO" id="GO:0016787">
    <property type="term" value="F:hydrolase activity"/>
    <property type="evidence" value="ECO:0007669"/>
    <property type="project" value="UniProtKB-KW"/>
</dbReference>
<feature type="domain" description="Creatinase N-terminal" evidence="5">
    <location>
        <begin position="7"/>
        <end position="73"/>
    </location>
</feature>
<keyword evidence="7" id="KW-1185">Reference proteome</keyword>
<keyword evidence="1 3" id="KW-0479">Metal-binding</keyword>
<dbReference type="InterPro" id="IPR050659">
    <property type="entry name" value="Peptidase_M24B"/>
</dbReference>
<evidence type="ECO:0000313" key="6">
    <source>
        <dbReference type="EMBL" id="EHQ35015.1"/>
    </source>
</evidence>
<organism evidence="6 7">
    <name type="scientific">Methanoplanus limicola DSM 2279</name>
    <dbReference type="NCBI Taxonomy" id="937775"/>
    <lineage>
        <taxon>Archaea</taxon>
        <taxon>Methanobacteriati</taxon>
        <taxon>Methanobacteriota</taxon>
        <taxon>Stenosarchaea group</taxon>
        <taxon>Methanomicrobia</taxon>
        <taxon>Methanomicrobiales</taxon>
        <taxon>Methanomicrobiaceae</taxon>
        <taxon>Methanoplanus</taxon>
    </lineage>
</organism>
<evidence type="ECO:0000313" key="7">
    <source>
        <dbReference type="Proteomes" id="UP000005741"/>
    </source>
</evidence>
<dbReference type="RefSeq" id="WP_004076746.1">
    <property type="nucleotide sequence ID" value="NZ_CM001436.1"/>
</dbReference>
<gene>
    <name evidence="6" type="ORF">Metlim_0893</name>
</gene>
<dbReference type="AlphaFoldDB" id="H1YXP6"/>
<dbReference type="PANTHER" id="PTHR46112:SF2">
    <property type="entry name" value="XAA-PRO AMINOPEPTIDASE P-RELATED"/>
    <property type="match status" value="1"/>
</dbReference>
<dbReference type="PANTHER" id="PTHR46112">
    <property type="entry name" value="AMINOPEPTIDASE"/>
    <property type="match status" value="1"/>
</dbReference>
<dbReference type="InterPro" id="IPR036005">
    <property type="entry name" value="Creatinase/aminopeptidase-like"/>
</dbReference>
<dbReference type="Proteomes" id="UP000005741">
    <property type="component" value="Chromosome"/>
</dbReference>
<evidence type="ECO:0000259" key="4">
    <source>
        <dbReference type="Pfam" id="PF00557"/>
    </source>
</evidence>
<dbReference type="EMBL" id="CM001436">
    <property type="protein sequence ID" value="EHQ35015.1"/>
    <property type="molecule type" value="Genomic_DNA"/>
</dbReference>
<sequence>MNSPDLLDNLLAESGASAYVIYASSESPDMRYLTGFSVTDPVLYIRKAGKEGLLILPQMEVERGKKEAKCPVICRGDAGFFRHFEEKKDPKDANAAMIAEIAGGEIIVPDEFPLSLARKLEDYCKVSLGRPAVAEMRAVKREDEIKNIRHTQKTTEEAIDYAAGIIRNAVSDNGELYYNDNPLTSDYLRGEIHCYLMRRGFEARETIVACGKETSMPHNTGSSILVENEPILIDLFPRDTKTGYYADMSRTFVRGEPDRELVRMYNAVKEAWILGKKKVRSGISGSEIHNAIVTYFKSQGYESGNEGFTHSLGHGVGLAVHEMPPVSPTDAVLKTGNVVTIEPGLYYNDIGGVRIEDIGMVCENSFDCFTDYPAELIL</sequence>
<dbReference type="InterPro" id="IPR001131">
    <property type="entry name" value="Peptidase_M24B_aminopep-P_CS"/>
</dbReference>